<dbReference type="AlphaFoldDB" id="A0A5B7FQN9"/>
<sequence length="279" mass="30080">MFDEHEKRNTIMPFCLEKLENGNGVVDKMMVSCGRSVCHGTDSSSAPICISSSGSGSLATGCVLFSVRRSGSIRLSTIRSDPPCSGEGLRFTGCAYDTSCSSLASGKLVSPVAGPACGQSPGSSYVVVSPLITSPSPLPRFSREAPSSCVATLQRLSRVRGFSQKAAKFMSLPVLRLSLPGELESLLWLSKHLSVSTIRGYRCALDPVLSTDPDLSCLFHYFVVFCPPRSPRLDYLPGSFLCAPYEPLWTASLEMSRLRQCFFWCSLRLVGLVASRPVG</sequence>
<gene>
    <name evidence="1" type="ORF">E2C01_042606</name>
</gene>
<accession>A0A5B7FQN9</accession>
<name>A0A5B7FQN9_PORTR</name>
<dbReference type="EMBL" id="VSRR010008493">
    <property type="protein sequence ID" value="MPC48822.1"/>
    <property type="molecule type" value="Genomic_DNA"/>
</dbReference>
<organism evidence="1 2">
    <name type="scientific">Portunus trituberculatus</name>
    <name type="common">Swimming crab</name>
    <name type="synonym">Neptunus trituberculatus</name>
    <dbReference type="NCBI Taxonomy" id="210409"/>
    <lineage>
        <taxon>Eukaryota</taxon>
        <taxon>Metazoa</taxon>
        <taxon>Ecdysozoa</taxon>
        <taxon>Arthropoda</taxon>
        <taxon>Crustacea</taxon>
        <taxon>Multicrustacea</taxon>
        <taxon>Malacostraca</taxon>
        <taxon>Eumalacostraca</taxon>
        <taxon>Eucarida</taxon>
        <taxon>Decapoda</taxon>
        <taxon>Pleocyemata</taxon>
        <taxon>Brachyura</taxon>
        <taxon>Eubrachyura</taxon>
        <taxon>Portunoidea</taxon>
        <taxon>Portunidae</taxon>
        <taxon>Portuninae</taxon>
        <taxon>Portunus</taxon>
    </lineage>
</organism>
<evidence type="ECO:0000313" key="2">
    <source>
        <dbReference type="Proteomes" id="UP000324222"/>
    </source>
</evidence>
<keyword evidence="2" id="KW-1185">Reference proteome</keyword>
<proteinExistence type="predicted"/>
<evidence type="ECO:0000313" key="1">
    <source>
        <dbReference type="EMBL" id="MPC48822.1"/>
    </source>
</evidence>
<protein>
    <submittedName>
        <fullName evidence="1">Uncharacterized protein</fullName>
    </submittedName>
</protein>
<comment type="caution">
    <text evidence="1">The sequence shown here is derived from an EMBL/GenBank/DDBJ whole genome shotgun (WGS) entry which is preliminary data.</text>
</comment>
<reference evidence="1 2" key="1">
    <citation type="submission" date="2019-05" db="EMBL/GenBank/DDBJ databases">
        <title>Another draft genome of Portunus trituberculatus and its Hox gene families provides insights of decapod evolution.</title>
        <authorList>
            <person name="Jeong J.-H."/>
            <person name="Song I."/>
            <person name="Kim S."/>
            <person name="Choi T."/>
            <person name="Kim D."/>
            <person name="Ryu S."/>
            <person name="Kim W."/>
        </authorList>
    </citation>
    <scope>NUCLEOTIDE SEQUENCE [LARGE SCALE GENOMIC DNA]</scope>
    <source>
        <tissue evidence="1">Muscle</tissue>
    </source>
</reference>
<dbReference type="Proteomes" id="UP000324222">
    <property type="component" value="Unassembled WGS sequence"/>
</dbReference>